<evidence type="ECO:0008006" key="4">
    <source>
        <dbReference type="Google" id="ProtNLM"/>
    </source>
</evidence>
<name>A0A6M3ZZE1_9BURK</name>
<gene>
    <name evidence="2" type="ORF">C798_26535</name>
</gene>
<evidence type="ECO:0000313" key="2">
    <source>
        <dbReference type="EMBL" id="QJQ03671.1"/>
    </source>
</evidence>
<protein>
    <recommendedName>
        <fullName evidence="4">Transmembrane protein</fullName>
    </recommendedName>
</protein>
<dbReference type="Proteomes" id="UP000501648">
    <property type="component" value="Chromosome"/>
</dbReference>
<dbReference type="AlphaFoldDB" id="A0A6M3ZZE1"/>
<evidence type="ECO:0000256" key="1">
    <source>
        <dbReference type="SAM" id="Phobius"/>
    </source>
</evidence>
<feature type="transmembrane region" description="Helical" evidence="1">
    <location>
        <begin position="74"/>
        <end position="93"/>
    </location>
</feature>
<proteinExistence type="predicted"/>
<sequence>MRKSSMRSQISSSFCRSCVGRVAARARTRAYLRAALRRTLFANAFFITALSLLFLFGGKQSLEQGIKFISSREALGGLFLGMVITSGICFTMLRKWLPFAKLAEKIFRALEFPLPCDINLWESTSRLTAQDEDDEDEEDNGLYFKY</sequence>
<accession>A0A6M3ZZE1</accession>
<keyword evidence="1" id="KW-1133">Transmembrane helix</keyword>
<reference evidence="2 3" key="1">
    <citation type="journal article" date="2012" name="J. Bacteriol.">
        <title>Genome sequence of the pathogenic Herbaspirillum seropedicae strain Os34, isolated from rice roots.</title>
        <authorList>
            <person name="Ye W."/>
            <person name="Ye S."/>
            <person name="Liu J."/>
            <person name="Chang S."/>
            <person name="Chen M."/>
            <person name="Zhu B."/>
            <person name="Guo L."/>
            <person name="An Q."/>
        </authorList>
    </citation>
    <scope>NUCLEOTIDE SEQUENCE [LARGE SCALE GENOMIC DNA]</scope>
    <source>
        <strain evidence="2 3">Os34</strain>
    </source>
</reference>
<feature type="transmembrane region" description="Helical" evidence="1">
    <location>
        <begin position="35"/>
        <end position="54"/>
    </location>
</feature>
<keyword evidence="1" id="KW-0472">Membrane</keyword>
<keyword evidence="1" id="KW-0812">Transmembrane</keyword>
<evidence type="ECO:0000313" key="3">
    <source>
        <dbReference type="Proteomes" id="UP000501648"/>
    </source>
</evidence>
<organism evidence="2 3">
    <name type="scientific">Herbaspirillum rubrisubalbicans Os34</name>
    <dbReference type="NCBI Taxonomy" id="1235827"/>
    <lineage>
        <taxon>Bacteria</taxon>
        <taxon>Pseudomonadati</taxon>
        <taxon>Pseudomonadota</taxon>
        <taxon>Betaproteobacteria</taxon>
        <taxon>Burkholderiales</taxon>
        <taxon>Oxalobacteraceae</taxon>
        <taxon>Herbaspirillum</taxon>
    </lineage>
</organism>
<dbReference type="EMBL" id="CP008956">
    <property type="protein sequence ID" value="QJQ03671.1"/>
    <property type="molecule type" value="Genomic_DNA"/>
</dbReference>